<dbReference type="FunFam" id="3.40.50.300:FF:000006">
    <property type="entry name" value="DNA-binding transcriptional regulator NtrC"/>
    <property type="match status" value="1"/>
</dbReference>
<dbReference type="Pfam" id="PF00158">
    <property type="entry name" value="Sigma54_activat"/>
    <property type="match status" value="1"/>
</dbReference>
<dbReference type="EMBL" id="CP018632">
    <property type="protein sequence ID" value="ASJ75864.1"/>
    <property type="molecule type" value="Genomic_DNA"/>
</dbReference>
<dbReference type="InterPro" id="IPR002197">
    <property type="entry name" value="HTH_Fis"/>
</dbReference>
<dbReference type="Gene3D" id="1.10.10.60">
    <property type="entry name" value="Homeodomain-like"/>
    <property type="match status" value="1"/>
</dbReference>
<keyword evidence="1" id="KW-0547">Nucleotide-binding</keyword>
<evidence type="ECO:0000259" key="9">
    <source>
        <dbReference type="PROSITE" id="PS50110"/>
    </source>
</evidence>
<evidence type="ECO:0000313" key="10">
    <source>
        <dbReference type="EMBL" id="ASJ75864.1"/>
    </source>
</evidence>
<evidence type="ECO:0000256" key="4">
    <source>
        <dbReference type="ARBA" id="ARBA00023125"/>
    </source>
</evidence>
<name>A0A2Z2P7R0_9GAMM</name>
<protein>
    <submittedName>
        <fullName evidence="10">Transcriptional regulatory protein ZraR</fullName>
    </submittedName>
</protein>
<dbReference type="Gene3D" id="1.10.8.60">
    <property type="match status" value="1"/>
</dbReference>
<evidence type="ECO:0000256" key="3">
    <source>
        <dbReference type="ARBA" id="ARBA00023015"/>
    </source>
</evidence>
<feature type="domain" description="Response regulatory" evidence="9">
    <location>
        <begin position="4"/>
        <end position="118"/>
    </location>
</feature>
<feature type="domain" description="Sigma-54 factor interaction" evidence="8">
    <location>
        <begin position="195"/>
        <end position="425"/>
    </location>
</feature>
<accession>A0A2Z2P7R0</accession>
<dbReference type="Gene3D" id="3.40.50.2300">
    <property type="match status" value="1"/>
</dbReference>
<sequence>MTHTALIIDDEADIRELIALSLDRIGLTTHTAANLEEARNLLQTYQFDVCLTDMRLPDGNGVEFVKHILAVQPDLPVAVITAHGNMDAAVVAMKNGAFDFVSKPVDMHLLRKLVTQAIKANEGAGHVASPSIQPPPPQPPFVKPIAVPGASENDVSDSQENSASAADSAGSLQHLSGRRPSLSATALDSIGAGKLIGRSEPMQALRKMISKVARTNAPVWITGESGTGKELIARLVHEHGPRCDAPFVAINCGAIPTELMESEMFGHRKGSFTGAHSDHDGLFKKAEGGTLFLDEVAELPLHMQVKLLRAIQERSIRPVGSSEELMTDVRILSASHKDLAAEVEAGSFRHDLYYRLNVICIESPSLRQRSADVADIARHILRLISTKEGLSTCIALSPAAENVLTDYAFPGNVRELENILERAVALTDGHSIDVDDLSIDLTTTSSLSQTSLSDTSASNDETSERQVILGMLAQTRWNRKLAAQRLGLTYRQLRYRIQILDIDQKDTGT</sequence>
<organism evidence="10 11">
    <name type="scientific">Granulosicoccus antarcticus IMCC3135</name>
    <dbReference type="NCBI Taxonomy" id="1192854"/>
    <lineage>
        <taxon>Bacteria</taxon>
        <taxon>Pseudomonadati</taxon>
        <taxon>Pseudomonadota</taxon>
        <taxon>Gammaproteobacteria</taxon>
        <taxon>Chromatiales</taxon>
        <taxon>Granulosicoccaceae</taxon>
        <taxon>Granulosicoccus</taxon>
    </lineage>
</organism>
<feature type="modified residue" description="4-aspartylphosphate" evidence="6">
    <location>
        <position position="53"/>
    </location>
</feature>
<evidence type="ECO:0000259" key="8">
    <source>
        <dbReference type="PROSITE" id="PS50045"/>
    </source>
</evidence>
<dbReference type="PROSITE" id="PS50045">
    <property type="entry name" value="SIGMA54_INTERACT_4"/>
    <property type="match status" value="1"/>
</dbReference>
<dbReference type="InterPro" id="IPR003593">
    <property type="entry name" value="AAA+_ATPase"/>
</dbReference>
<dbReference type="GO" id="GO:0043565">
    <property type="term" value="F:sequence-specific DNA binding"/>
    <property type="evidence" value="ECO:0007669"/>
    <property type="project" value="InterPro"/>
</dbReference>
<evidence type="ECO:0000256" key="5">
    <source>
        <dbReference type="ARBA" id="ARBA00023163"/>
    </source>
</evidence>
<dbReference type="SMART" id="SM00448">
    <property type="entry name" value="REC"/>
    <property type="match status" value="1"/>
</dbReference>
<keyword evidence="5" id="KW-0804">Transcription</keyword>
<dbReference type="Pfam" id="PF02954">
    <property type="entry name" value="HTH_8"/>
    <property type="match status" value="1"/>
</dbReference>
<dbReference type="SUPFAM" id="SSF52540">
    <property type="entry name" value="P-loop containing nucleoside triphosphate hydrolases"/>
    <property type="match status" value="1"/>
</dbReference>
<dbReference type="PANTHER" id="PTHR32071:SF100">
    <property type="entry name" value="RESPONSE REGULATOR PROTEIN PILR"/>
    <property type="match status" value="1"/>
</dbReference>
<dbReference type="InterPro" id="IPR025944">
    <property type="entry name" value="Sigma_54_int_dom_CS"/>
</dbReference>
<feature type="compositionally biased region" description="Pro residues" evidence="7">
    <location>
        <begin position="132"/>
        <end position="142"/>
    </location>
</feature>
<evidence type="ECO:0000256" key="6">
    <source>
        <dbReference type="PROSITE-ProRule" id="PRU00169"/>
    </source>
</evidence>
<dbReference type="SUPFAM" id="SSF46689">
    <property type="entry name" value="Homeodomain-like"/>
    <property type="match status" value="1"/>
</dbReference>
<feature type="region of interest" description="Disordered" evidence="7">
    <location>
        <begin position="125"/>
        <end position="176"/>
    </location>
</feature>
<dbReference type="Proteomes" id="UP000250079">
    <property type="component" value="Chromosome"/>
</dbReference>
<keyword evidence="2" id="KW-0067">ATP-binding</keyword>
<dbReference type="PROSITE" id="PS00676">
    <property type="entry name" value="SIGMA54_INTERACT_2"/>
    <property type="match status" value="1"/>
</dbReference>
<dbReference type="PROSITE" id="PS50110">
    <property type="entry name" value="RESPONSE_REGULATORY"/>
    <property type="match status" value="1"/>
</dbReference>
<dbReference type="Pfam" id="PF25601">
    <property type="entry name" value="AAA_lid_14"/>
    <property type="match status" value="1"/>
</dbReference>
<proteinExistence type="predicted"/>
<dbReference type="InterPro" id="IPR002078">
    <property type="entry name" value="Sigma_54_int"/>
</dbReference>
<dbReference type="AlphaFoldDB" id="A0A2Z2P7R0"/>
<keyword evidence="6" id="KW-0597">Phosphoprotein</keyword>
<dbReference type="SMART" id="SM00382">
    <property type="entry name" value="AAA"/>
    <property type="match status" value="1"/>
</dbReference>
<dbReference type="InterPro" id="IPR027417">
    <property type="entry name" value="P-loop_NTPase"/>
</dbReference>
<evidence type="ECO:0000256" key="2">
    <source>
        <dbReference type="ARBA" id="ARBA00022840"/>
    </source>
</evidence>
<reference evidence="10 11" key="1">
    <citation type="submission" date="2016-12" db="EMBL/GenBank/DDBJ databases">
        <authorList>
            <person name="Song W.-J."/>
            <person name="Kurnit D.M."/>
        </authorList>
    </citation>
    <scope>NUCLEOTIDE SEQUENCE [LARGE SCALE GENOMIC DNA]</scope>
    <source>
        <strain evidence="10 11">IMCC3135</strain>
    </source>
</reference>
<dbReference type="InterPro" id="IPR009057">
    <property type="entry name" value="Homeodomain-like_sf"/>
</dbReference>
<dbReference type="KEGG" id="gai:IMCC3135_29065"/>
<dbReference type="PANTHER" id="PTHR32071">
    <property type="entry name" value="TRANSCRIPTIONAL REGULATORY PROTEIN"/>
    <property type="match status" value="1"/>
</dbReference>
<dbReference type="InterPro" id="IPR058031">
    <property type="entry name" value="AAA_lid_NorR"/>
</dbReference>
<feature type="compositionally biased region" description="Polar residues" evidence="7">
    <location>
        <begin position="156"/>
        <end position="174"/>
    </location>
</feature>
<keyword evidence="11" id="KW-1185">Reference proteome</keyword>
<dbReference type="Pfam" id="PF00072">
    <property type="entry name" value="Response_reg"/>
    <property type="match status" value="1"/>
</dbReference>
<gene>
    <name evidence="10" type="primary">zraR_5</name>
    <name evidence="10" type="ORF">IMCC3135_29065</name>
</gene>
<dbReference type="Gene3D" id="3.40.50.300">
    <property type="entry name" value="P-loop containing nucleotide triphosphate hydrolases"/>
    <property type="match status" value="1"/>
</dbReference>
<dbReference type="InterPro" id="IPR011006">
    <property type="entry name" value="CheY-like_superfamily"/>
</dbReference>
<evidence type="ECO:0000256" key="7">
    <source>
        <dbReference type="SAM" id="MobiDB-lite"/>
    </source>
</evidence>
<dbReference type="CDD" id="cd00009">
    <property type="entry name" value="AAA"/>
    <property type="match status" value="1"/>
</dbReference>
<dbReference type="PROSITE" id="PS00688">
    <property type="entry name" value="SIGMA54_INTERACT_3"/>
    <property type="match status" value="1"/>
</dbReference>
<dbReference type="GO" id="GO:0006355">
    <property type="term" value="P:regulation of DNA-templated transcription"/>
    <property type="evidence" value="ECO:0007669"/>
    <property type="project" value="InterPro"/>
</dbReference>
<dbReference type="InterPro" id="IPR025943">
    <property type="entry name" value="Sigma_54_int_dom_ATP-bd_2"/>
</dbReference>
<evidence type="ECO:0000313" key="11">
    <source>
        <dbReference type="Proteomes" id="UP000250079"/>
    </source>
</evidence>
<dbReference type="InterPro" id="IPR001789">
    <property type="entry name" value="Sig_transdc_resp-reg_receiver"/>
</dbReference>
<dbReference type="PRINTS" id="PR01590">
    <property type="entry name" value="HTHFIS"/>
</dbReference>
<keyword evidence="4" id="KW-0238">DNA-binding</keyword>
<evidence type="ECO:0000256" key="1">
    <source>
        <dbReference type="ARBA" id="ARBA00022741"/>
    </source>
</evidence>
<dbReference type="SUPFAM" id="SSF52172">
    <property type="entry name" value="CheY-like"/>
    <property type="match status" value="1"/>
</dbReference>
<dbReference type="RefSeq" id="WP_088920712.1">
    <property type="nucleotide sequence ID" value="NZ_CP018632.1"/>
</dbReference>
<keyword evidence="3" id="KW-0805">Transcription regulation</keyword>
<dbReference type="GO" id="GO:0005524">
    <property type="term" value="F:ATP binding"/>
    <property type="evidence" value="ECO:0007669"/>
    <property type="project" value="UniProtKB-KW"/>
</dbReference>
<dbReference type="GO" id="GO:0000160">
    <property type="term" value="P:phosphorelay signal transduction system"/>
    <property type="evidence" value="ECO:0007669"/>
    <property type="project" value="InterPro"/>
</dbReference>